<keyword evidence="1" id="KW-0732">Signal</keyword>
<reference evidence="2 3" key="1">
    <citation type="submission" date="2014-09" db="EMBL/GenBank/DDBJ databases">
        <title>Whole genome shotgun sequence of Escherichia vulneris NBRC 102420.</title>
        <authorList>
            <person name="Yoshida Y."/>
            <person name="Hosoyama A."/>
            <person name="Tsuchikane K."/>
            <person name="Ohji S."/>
            <person name="Ichikawa N."/>
            <person name="Kimura A."/>
            <person name="Yamazoe A."/>
            <person name="Ezaki T."/>
            <person name="Fujita N."/>
        </authorList>
    </citation>
    <scope>NUCLEOTIDE SEQUENCE [LARGE SCALE GENOMIC DNA]</scope>
    <source>
        <strain evidence="2 3">NBRC 102420</strain>
    </source>
</reference>
<dbReference type="Gene3D" id="3.10.450.160">
    <property type="entry name" value="inner membrane protein cigr"/>
    <property type="match status" value="1"/>
</dbReference>
<evidence type="ECO:0000313" key="2">
    <source>
        <dbReference type="EMBL" id="GAL57440.1"/>
    </source>
</evidence>
<feature type="chain" id="PRO_5001866282" evidence="1">
    <location>
        <begin position="22"/>
        <end position="109"/>
    </location>
</feature>
<dbReference type="OrthoDB" id="6538939at2"/>
<sequence>MGKTKLMLLGALLVSASAAFAAPQSAAATGISKYELQEFVADFTKFKIGDTVPPMYLTDEYNIKAWQQRNLPAPDAGSRWTYMGGNYVLITEPEGKILKVYDGEIFYHR</sequence>
<keyword evidence="3" id="KW-1185">Reference proteome</keyword>
<evidence type="ECO:0000256" key="1">
    <source>
        <dbReference type="SAM" id="SignalP"/>
    </source>
</evidence>
<dbReference type="RefSeq" id="WP_042389780.1">
    <property type="nucleotide sequence ID" value="NZ_BBMZ01000007.1"/>
</dbReference>
<dbReference type="eggNOG" id="COG5455">
    <property type="taxonomic scope" value="Bacteria"/>
</dbReference>
<dbReference type="Proteomes" id="UP000029462">
    <property type="component" value="Unassembled WGS sequence"/>
</dbReference>
<dbReference type="InterPro" id="IPR024572">
    <property type="entry name" value="RcnB"/>
</dbReference>
<organism evidence="2 3">
    <name type="scientific">Pseudescherichia vulneris NBRC 102420</name>
    <dbReference type="NCBI Taxonomy" id="1115515"/>
    <lineage>
        <taxon>Bacteria</taxon>
        <taxon>Pseudomonadati</taxon>
        <taxon>Pseudomonadota</taxon>
        <taxon>Gammaproteobacteria</taxon>
        <taxon>Enterobacterales</taxon>
        <taxon>Enterobacteriaceae</taxon>
        <taxon>Pseudescherichia</taxon>
    </lineage>
</organism>
<dbReference type="Pfam" id="PF11776">
    <property type="entry name" value="RcnB"/>
    <property type="match status" value="1"/>
</dbReference>
<gene>
    <name evidence="2" type="primary">rcnB</name>
    <name evidence="2" type="ORF">EV102420_07_02600</name>
</gene>
<dbReference type="EMBL" id="BBMZ01000007">
    <property type="protein sequence ID" value="GAL57440.1"/>
    <property type="molecule type" value="Genomic_DNA"/>
</dbReference>
<feature type="signal peptide" evidence="1">
    <location>
        <begin position="1"/>
        <end position="21"/>
    </location>
</feature>
<protein>
    <submittedName>
        <fullName evidence="2">Nickel/cobalt efflux protein RcnB</fullName>
    </submittedName>
</protein>
<name>A0A090UXV4_PSEVU</name>
<evidence type="ECO:0000313" key="3">
    <source>
        <dbReference type="Proteomes" id="UP000029462"/>
    </source>
</evidence>
<proteinExistence type="predicted"/>
<comment type="caution">
    <text evidence="2">The sequence shown here is derived from an EMBL/GenBank/DDBJ whole genome shotgun (WGS) entry which is preliminary data.</text>
</comment>
<accession>A0A090UXV4</accession>
<dbReference type="AlphaFoldDB" id="A0A090UXV4"/>
<dbReference type="STRING" id="1115515.EV102420_07_02600"/>